<protein>
    <submittedName>
        <fullName evidence="4">Uncharacterized protein</fullName>
    </submittedName>
</protein>
<feature type="compositionally biased region" description="Polar residues" evidence="3">
    <location>
        <begin position="1"/>
        <end position="12"/>
    </location>
</feature>
<dbReference type="AlphaFoldDB" id="A0AAD5PRY4"/>
<accession>A0AAD5PRY4</accession>
<organism evidence="4 5">
    <name type="scientific">Daphnia sinensis</name>
    <dbReference type="NCBI Taxonomy" id="1820382"/>
    <lineage>
        <taxon>Eukaryota</taxon>
        <taxon>Metazoa</taxon>
        <taxon>Ecdysozoa</taxon>
        <taxon>Arthropoda</taxon>
        <taxon>Crustacea</taxon>
        <taxon>Branchiopoda</taxon>
        <taxon>Diplostraca</taxon>
        <taxon>Cladocera</taxon>
        <taxon>Anomopoda</taxon>
        <taxon>Daphniidae</taxon>
        <taxon>Daphnia</taxon>
        <taxon>Daphnia similis group</taxon>
    </lineage>
</organism>
<proteinExistence type="inferred from homology"/>
<dbReference type="EMBL" id="WJBH02000006">
    <property type="protein sequence ID" value="KAI9557686.1"/>
    <property type="molecule type" value="Genomic_DNA"/>
</dbReference>
<feature type="coiled-coil region" evidence="2">
    <location>
        <begin position="203"/>
        <end position="237"/>
    </location>
</feature>
<feature type="region of interest" description="Disordered" evidence="3">
    <location>
        <begin position="1"/>
        <end position="20"/>
    </location>
</feature>
<dbReference type="Proteomes" id="UP000820818">
    <property type="component" value="Linkage Group LG6"/>
</dbReference>
<keyword evidence="2" id="KW-0175">Coiled coil</keyword>
<comment type="caution">
    <text evidence="4">The sequence shown here is derived from an EMBL/GenBank/DDBJ whole genome shotgun (WGS) entry which is preliminary data.</text>
</comment>
<evidence type="ECO:0000256" key="1">
    <source>
        <dbReference type="ARBA" id="ARBA00009550"/>
    </source>
</evidence>
<name>A0AAD5PRY4_9CRUS</name>
<gene>
    <name evidence="4" type="ORF">GHT06_017515</name>
</gene>
<reference evidence="4 5" key="1">
    <citation type="submission" date="2022-05" db="EMBL/GenBank/DDBJ databases">
        <title>A multi-omics perspective on studying reproductive biology in Daphnia sinensis.</title>
        <authorList>
            <person name="Jia J."/>
        </authorList>
    </citation>
    <scope>NUCLEOTIDE SEQUENCE [LARGE SCALE GENOMIC DNA]</scope>
    <source>
        <strain evidence="4 5">WSL</strain>
    </source>
</reference>
<evidence type="ECO:0000256" key="3">
    <source>
        <dbReference type="SAM" id="MobiDB-lite"/>
    </source>
</evidence>
<sequence length="250" mass="29142">MDKYQSWQTTGCSKPKKVSNETEAQNNQCFGDVSFDSTNTVVNKGKITELPAENFSSEDVQHLQKLNRDLRAENLKKTMAYIKLQQEYHLIKDEIINVKREEEMRRQETRSLLKIALEEISSQKKCPVLHSKAQADQLADQKGCQHTIADLADRNRILKELSDLTRKYDDLQRLEVQGRRQLVLYEQKYQYFENVVHNSFVCLEDLRTKLNASIEKIKCLESEVAVWKNRCLEYEKASNKELGNRQPPAC</sequence>
<dbReference type="InterPro" id="IPR026183">
    <property type="entry name" value="Taxilin_fam"/>
</dbReference>
<evidence type="ECO:0000313" key="5">
    <source>
        <dbReference type="Proteomes" id="UP000820818"/>
    </source>
</evidence>
<comment type="similarity">
    <text evidence="1">Belongs to the taxilin family.</text>
</comment>
<dbReference type="GO" id="GO:0019905">
    <property type="term" value="F:syntaxin binding"/>
    <property type="evidence" value="ECO:0007669"/>
    <property type="project" value="InterPro"/>
</dbReference>
<evidence type="ECO:0000313" key="4">
    <source>
        <dbReference type="EMBL" id="KAI9557686.1"/>
    </source>
</evidence>
<evidence type="ECO:0000256" key="2">
    <source>
        <dbReference type="SAM" id="Coils"/>
    </source>
</evidence>
<keyword evidence="5" id="KW-1185">Reference proteome</keyword>
<dbReference type="Pfam" id="PF09728">
    <property type="entry name" value="Taxilin"/>
    <property type="match status" value="1"/>
</dbReference>